<keyword evidence="3" id="KW-1185">Reference proteome</keyword>
<feature type="compositionally biased region" description="Low complexity" evidence="1">
    <location>
        <begin position="132"/>
        <end position="153"/>
    </location>
</feature>
<feature type="compositionally biased region" description="Polar residues" evidence="1">
    <location>
        <begin position="97"/>
        <end position="106"/>
    </location>
</feature>
<evidence type="ECO:0000313" key="3">
    <source>
        <dbReference type="Proteomes" id="UP000821866"/>
    </source>
</evidence>
<comment type="caution">
    <text evidence="2">The sequence shown here is derived from an EMBL/GenBank/DDBJ whole genome shotgun (WGS) entry which is preliminary data.</text>
</comment>
<evidence type="ECO:0000313" key="2">
    <source>
        <dbReference type="EMBL" id="KAH8036239.1"/>
    </source>
</evidence>
<reference evidence="2" key="1">
    <citation type="journal article" date="2020" name="Cell">
        <title>Large-Scale Comparative Analyses of Tick Genomes Elucidate Their Genetic Diversity and Vector Capacities.</title>
        <authorList>
            <consortium name="Tick Genome and Microbiome Consortium (TIGMIC)"/>
            <person name="Jia N."/>
            <person name="Wang J."/>
            <person name="Shi W."/>
            <person name="Du L."/>
            <person name="Sun Y."/>
            <person name="Zhan W."/>
            <person name="Jiang J.F."/>
            <person name="Wang Q."/>
            <person name="Zhang B."/>
            <person name="Ji P."/>
            <person name="Bell-Sakyi L."/>
            <person name="Cui X.M."/>
            <person name="Yuan T.T."/>
            <person name="Jiang B.G."/>
            <person name="Yang W.F."/>
            <person name="Lam T.T."/>
            <person name="Chang Q.C."/>
            <person name="Ding S.J."/>
            <person name="Wang X.J."/>
            <person name="Zhu J.G."/>
            <person name="Ruan X.D."/>
            <person name="Zhao L."/>
            <person name="Wei J.T."/>
            <person name="Ye R.Z."/>
            <person name="Que T.C."/>
            <person name="Du C.H."/>
            <person name="Zhou Y.H."/>
            <person name="Cheng J.X."/>
            <person name="Dai P.F."/>
            <person name="Guo W.B."/>
            <person name="Han X.H."/>
            <person name="Huang E.J."/>
            <person name="Li L.F."/>
            <person name="Wei W."/>
            <person name="Gao Y.C."/>
            <person name="Liu J.Z."/>
            <person name="Shao H.Z."/>
            <person name="Wang X."/>
            <person name="Wang C.C."/>
            <person name="Yang T.C."/>
            <person name="Huo Q.B."/>
            <person name="Li W."/>
            <person name="Chen H.Y."/>
            <person name="Chen S.E."/>
            <person name="Zhou L.G."/>
            <person name="Ni X.B."/>
            <person name="Tian J.H."/>
            <person name="Sheng Y."/>
            <person name="Liu T."/>
            <person name="Pan Y.S."/>
            <person name="Xia L.Y."/>
            <person name="Li J."/>
            <person name="Zhao F."/>
            <person name="Cao W.C."/>
        </authorList>
    </citation>
    <scope>NUCLEOTIDE SEQUENCE</scope>
    <source>
        <strain evidence="2">Rmic-2018</strain>
    </source>
</reference>
<dbReference type="Proteomes" id="UP000821866">
    <property type="component" value="Chromosome 11"/>
</dbReference>
<name>A0A9J6EPX9_RHIMP</name>
<feature type="compositionally biased region" description="Basic and acidic residues" evidence="1">
    <location>
        <begin position="63"/>
        <end position="76"/>
    </location>
</feature>
<feature type="compositionally biased region" description="Basic residues" evidence="1">
    <location>
        <begin position="121"/>
        <end position="131"/>
    </location>
</feature>
<gene>
    <name evidence="2" type="ORF">HPB51_020910</name>
</gene>
<dbReference type="AlphaFoldDB" id="A0A9J6EPX9"/>
<feature type="compositionally biased region" description="Basic and acidic residues" evidence="1">
    <location>
        <begin position="166"/>
        <end position="175"/>
    </location>
</feature>
<protein>
    <submittedName>
        <fullName evidence="2">Uncharacterized protein</fullName>
    </submittedName>
</protein>
<evidence type="ECO:0000256" key="1">
    <source>
        <dbReference type="SAM" id="MobiDB-lite"/>
    </source>
</evidence>
<feature type="region of interest" description="Disordered" evidence="1">
    <location>
        <begin position="233"/>
        <end position="270"/>
    </location>
</feature>
<feature type="region of interest" description="Disordered" evidence="1">
    <location>
        <begin position="60"/>
        <end position="182"/>
    </location>
</feature>
<dbReference type="EMBL" id="JABSTU010000003">
    <property type="protein sequence ID" value="KAH8036239.1"/>
    <property type="molecule type" value="Genomic_DNA"/>
</dbReference>
<sequence length="295" mass="32491">MRNLPREDIKVVIHPRGGLNTTKLGAVVVADAILAATSNISDDLDQDTLCLNTQRNITVASTPRRENAGRRGEYLRPTHSKSPTVPPLDLVLEENLQFPTTSSEMETVSRGRSRSRDRSRLRGHSKSRGHSRSWATARSWSSARSKTGSSSTRRPQKPALSWASKVRGDDVKPAESSRSPSKQSGLLHYVYQLESLRKENALLCIGNAQVKEVMKKTASEIAEIKKFALRQASDPSPEPIAMEVPEASTSRSGASKRRAKECKQSNATDKTLAAMEDVLSAMQSSLKKKKTDWAQ</sequence>
<proteinExistence type="predicted"/>
<reference evidence="2" key="2">
    <citation type="submission" date="2021-09" db="EMBL/GenBank/DDBJ databases">
        <authorList>
            <person name="Jia N."/>
            <person name="Wang J."/>
            <person name="Shi W."/>
            <person name="Du L."/>
            <person name="Sun Y."/>
            <person name="Zhan W."/>
            <person name="Jiang J."/>
            <person name="Wang Q."/>
            <person name="Zhang B."/>
            <person name="Ji P."/>
            <person name="Sakyi L.B."/>
            <person name="Cui X."/>
            <person name="Yuan T."/>
            <person name="Jiang B."/>
            <person name="Yang W."/>
            <person name="Lam T.T.-Y."/>
            <person name="Chang Q."/>
            <person name="Ding S."/>
            <person name="Wang X."/>
            <person name="Zhu J."/>
            <person name="Ruan X."/>
            <person name="Zhao L."/>
            <person name="Wei J."/>
            <person name="Que T."/>
            <person name="Du C."/>
            <person name="Cheng J."/>
            <person name="Dai P."/>
            <person name="Han X."/>
            <person name="Huang E."/>
            <person name="Gao Y."/>
            <person name="Liu J."/>
            <person name="Shao H."/>
            <person name="Ye R."/>
            <person name="Li L."/>
            <person name="Wei W."/>
            <person name="Wang X."/>
            <person name="Wang C."/>
            <person name="Huo Q."/>
            <person name="Li W."/>
            <person name="Guo W."/>
            <person name="Chen H."/>
            <person name="Chen S."/>
            <person name="Zhou L."/>
            <person name="Zhou L."/>
            <person name="Ni X."/>
            <person name="Tian J."/>
            <person name="Zhou Y."/>
            <person name="Sheng Y."/>
            <person name="Liu T."/>
            <person name="Pan Y."/>
            <person name="Xia L."/>
            <person name="Li J."/>
            <person name="Zhao F."/>
            <person name="Cao W."/>
        </authorList>
    </citation>
    <scope>NUCLEOTIDE SEQUENCE</scope>
    <source>
        <strain evidence="2">Rmic-2018</strain>
        <tissue evidence="2">Larvae</tissue>
    </source>
</reference>
<accession>A0A9J6EPX9</accession>
<organism evidence="2 3">
    <name type="scientific">Rhipicephalus microplus</name>
    <name type="common">Cattle tick</name>
    <name type="synonym">Boophilus microplus</name>
    <dbReference type="NCBI Taxonomy" id="6941"/>
    <lineage>
        <taxon>Eukaryota</taxon>
        <taxon>Metazoa</taxon>
        <taxon>Ecdysozoa</taxon>
        <taxon>Arthropoda</taxon>
        <taxon>Chelicerata</taxon>
        <taxon>Arachnida</taxon>
        <taxon>Acari</taxon>
        <taxon>Parasitiformes</taxon>
        <taxon>Ixodida</taxon>
        <taxon>Ixodoidea</taxon>
        <taxon>Ixodidae</taxon>
        <taxon>Rhipicephalinae</taxon>
        <taxon>Rhipicephalus</taxon>
        <taxon>Boophilus</taxon>
    </lineage>
</organism>